<dbReference type="RefSeq" id="WP_139002017.1">
    <property type="nucleotide sequence ID" value="NZ_BAABAV010000001.1"/>
</dbReference>
<proteinExistence type="predicted"/>
<organism evidence="2 3">
    <name type="scientific">Hyunsoonleella aestuarii</name>
    <dbReference type="NCBI Taxonomy" id="912802"/>
    <lineage>
        <taxon>Bacteria</taxon>
        <taxon>Pseudomonadati</taxon>
        <taxon>Bacteroidota</taxon>
        <taxon>Flavobacteriia</taxon>
        <taxon>Flavobacteriales</taxon>
        <taxon>Flavobacteriaceae</taxon>
    </lineage>
</organism>
<dbReference type="InterPro" id="IPR001296">
    <property type="entry name" value="Glyco_trans_1"/>
</dbReference>
<comment type="caution">
    <text evidence="2">The sequence shown here is derived from an EMBL/GenBank/DDBJ whole genome shotgun (WGS) entry which is preliminary data.</text>
</comment>
<evidence type="ECO:0000313" key="3">
    <source>
        <dbReference type="Proteomes" id="UP001500027"/>
    </source>
</evidence>
<dbReference type="SUPFAM" id="SSF53756">
    <property type="entry name" value="UDP-Glycosyltransferase/glycogen phosphorylase"/>
    <property type="match status" value="1"/>
</dbReference>
<reference evidence="3" key="1">
    <citation type="journal article" date="2019" name="Int. J. Syst. Evol. Microbiol.">
        <title>The Global Catalogue of Microorganisms (GCM) 10K type strain sequencing project: providing services to taxonomists for standard genome sequencing and annotation.</title>
        <authorList>
            <consortium name="The Broad Institute Genomics Platform"/>
            <consortium name="The Broad Institute Genome Sequencing Center for Infectious Disease"/>
            <person name="Wu L."/>
            <person name="Ma J."/>
        </authorList>
    </citation>
    <scope>NUCLEOTIDE SEQUENCE [LARGE SCALE GENOMIC DNA]</scope>
    <source>
        <strain evidence="3">JCM 17452</strain>
    </source>
</reference>
<protein>
    <recommendedName>
        <fullName evidence="1">Glycosyl transferase family 1 domain-containing protein</fullName>
    </recommendedName>
</protein>
<gene>
    <name evidence="2" type="ORF">GCM10022257_00890</name>
</gene>
<dbReference type="PANTHER" id="PTHR12526">
    <property type="entry name" value="GLYCOSYLTRANSFERASE"/>
    <property type="match status" value="1"/>
</dbReference>
<dbReference type="EMBL" id="BAABAV010000001">
    <property type="protein sequence ID" value="GAA4267988.1"/>
    <property type="molecule type" value="Genomic_DNA"/>
</dbReference>
<sequence>MKNKNSHIKTIGIVLSYVPEYSETFFKNKILSLQKSNYRIILFVDYKKPNDYNCEYEVLYAPKLNGNSFSVFVNGFKALFKALVFYPKKTIHLYKLDKQDKLTFTNRIKNIIFNQFYFTKKLDWLHFGFGMNAINKENVASAIGSKMAVSFRGSDLYLTPLKHENCYDLLFTKDVKYHVLSEEMKHTLIDYNINDANIQVITPAIDVEFFNNINHRKPNSTLKLTTVARLHWKKGLEYTLEALSILKQQGLDFIFTIIGDGEERERLIFAAHQLGIINYVKFKGELNQDEVKKSLQETDIYLQYSIQEGFCNAVLEAQAMGLLCIVSNAEGLPENIINNETGWVINKRVPKALANKIVEVKNLLPIDKERIQNNAIERVTQKFNLEQQRHKFIEFYK</sequence>
<dbReference type="Pfam" id="PF00534">
    <property type="entry name" value="Glycos_transf_1"/>
    <property type="match status" value="1"/>
</dbReference>
<keyword evidence="3" id="KW-1185">Reference proteome</keyword>
<name>A0ABP8E704_9FLAO</name>
<dbReference type="PANTHER" id="PTHR12526:SF630">
    <property type="entry name" value="GLYCOSYLTRANSFERASE"/>
    <property type="match status" value="1"/>
</dbReference>
<evidence type="ECO:0000259" key="1">
    <source>
        <dbReference type="Pfam" id="PF00534"/>
    </source>
</evidence>
<dbReference type="Proteomes" id="UP001500027">
    <property type="component" value="Unassembled WGS sequence"/>
</dbReference>
<dbReference type="CDD" id="cd03801">
    <property type="entry name" value="GT4_PimA-like"/>
    <property type="match status" value="1"/>
</dbReference>
<evidence type="ECO:0000313" key="2">
    <source>
        <dbReference type="EMBL" id="GAA4267988.1"/>
    </source>
</evidence>
<dbReference type="Gene3D" id="3.40.50.2000">
    <property type="entry name" value="Glycogen Phosphorylase B"/>
    <property type="match status" value="2"/>
</dbReference>
<feature type="domain" description="Glycosyl transferase family 1" evidence="1">
    <location>
        <begin position="215"/>
        <end position="376"/>
    </location>
</feature>
<accession>A0ABP8E704</accession>